<feature type="domain" description="N-acetyltransferase" evidence="1">
    <location>
        <begin position="132"/>
        <end position="277"/>
    </location>
</feature>
<protein>
    <submittedName>
        <fullName evidence="2">Putative beta-lysine N-acetyltransferase</fullName>
    </submittedName>
</protein>
<dbReference type="STRING" id="334253.SAMN04487943_103438"/>
<dbReference type="InterPro" id="IPR000182">
    <property type="entry name" value="GNAT_dom"/>
</dbReference>
<dbReference type="PROSITE" id="PS51186">
    <property type="entry name" value="GNAT"/>
    <property type="match status" value="1"/>
</dbReference>
<keyword evidence="2" id="KW-0808">Transferase</keyword>
<name>A0A1I4K9H7_9BACI</name>
<organism evidence="2 3">
    <name type="scientific">Gracilibacillus orientalis</name>
    <dbReference type="NCBI Taxonomy" id="334253"/>
    <lineage>
        <taxon>Bacteria</taxon>
        <taxon>Bacillati</taxon>
        <taxon>Bacillota</taxon>
        <taxon>Bacilli</taxon>
        <taxon>Bacillales</taxon>
        <taxon>Bacillaceae</taxon>
        <taxon>Gracilibacillus</taxon>
    </lineage>
</organism>
<dbReference type="OrthoDB" id="9790652at2"/>
<dbReference type="EMBL" id="FOTR01000003">
    <property type="protein sequence ID" value="SFL75370.1"/>
    <property type="molecule type" value="Genomic_DNA"/>
</dbReference>
<dbReference type="Proteomes" id="UP000198565">
    <property type="component" value="Unassembled WGS sequence"/>
</dbReference>
<sequence length="282" mass="32576">MKVLQKSAYDLTFFGQHITVEPTSKRIKVYQLPTENNMDTFMNRLEKLARETNCDKLIFYISPNQQEVMKSYDADYEGMIQGFFYGETALIYAIFLNSDRKQSEDSEAEKQVMQNIKERMKEGLTFDLAEGYSMRWAEKKDAPQMALLYKTVFKSYPTPMNDPEFIKEMMQNQVYFSIIEKEGSVVSACSADVLSEYQAAELSDCATYPNHRGKQLLSYQVSRLIPRIKQMGINVLFSYSRSVSVGMNLVNVKHGFQYGGKMIRNSNIAGSMENMNIWYKTL</sequence>
<dbReference type="InterPro" id="IPR022525">
    <property type="entry name" value="GNAT_AblB"/>
</dbReference>
<reference evidence="3" key="1">
    <citation type="submission" date="2016-10" db="EMBL/GenBank/DDBJ databases">
        <authorList>
            <person name="Varghese N."/>
            <person name="Submissions S."/>
        </authorList>
    </citation>
    <scope>NUCLEOTIDE SEQUENCE [LARGE SCALE GENOMIC DNA]</scope>
    <source>
        <strain evidence="3">CGMCC 1.4250</strain>
    </source>
</reference>
<dbReference type="SUPFAM" id="SSF55729">
    <property type="entry name" value="Acyl-CoA N-acyltransferases (Nat)"/>
    <property type="match status" value="1"/>
</dbReference>
<evidence type="ECO:0000313" key="2">
    <source>
        <dbReference type="EMBL" id="SFL75370.1"/>
    </source>
</evidence>
<gene>
    <name evidence="2" type="ORF">SAMN04487943_103438</name>
</gene>
<dbReference type="NCBIfam" id="TIGR03827">
    <property type="entry name" value="GNAT_ablB"/>
    <property type="match status" value="1"/>
</dbReference>
<proteinExistence type="predicted"/>
<dbReference type="GO" id="GO:0008080">
    <property type="term" value="F:N-acetyltransferase activity"/>
    <property type="evidence" value="ECO:0007669"/>
    <property type="project" value="InterPro"/>
</dbReference>
<accession>A0A1I4K9H7</accession>
<dbReference type="InterPro" id="IPR016181">
    <property type="entry name" value="Acyl_CoA_acyltransferase"/>
</dbReference>
<dbReference type="Gene3D" id="3.40.630.30">
    <property type="match status" value="1"/>
</dbReference>
<dbReference type="AlphaFoldDB" id="A0A1I4K9H7"/>
<evidence type="ECO:0000313" key="3">
    <source>
        <dbReference type="Proteomes" id="UP000198565"/>
    </source>
</evidence>
<dbReference type="RefSeq" id="WP_091483151.1">
    <property type="nucleotide sequence ID" value="NZ_FOTR01000003.1"/>
</dbReference>
<evidence type="ECO:0000259" key="1">
    <source>
        <dbReference type="PROSITE" id="PS51186"/>
    </source>
</evidence>
<keyword evidence="3" id="KW-1185">Reference proteome</keyword>